<evidence type="ECO:0000313" key="1">
    <source>
        <dbReference type="EMBL" id="KPU46131.1"/>
    </source>
</evidence>
<protein>
    <submittedName>
        <fullName evidence="1">Shikimate kinase</fullName>
        <ecNumber evidence="1">2.7.1.71</ecNumber>
    </submittedName>
</protein>
<dbReference type="STRING" id="36849.OXPF_02410"/>
<dbReference type="AlphaFoldDB" id="A0A0P9AL87"/>
<proteinExistence type="predicted"/>
<dbReference type="PANTHER" id="PTHR37816:SF2">
    <property type="entry name" value="DNA TOPOLOGY MODULATION PROTEIN FLAR-RELATED PROTEIN"/>
    <property type="match status" value="1"/>
</dbReference>
<comment type="caution">
    <text evidence="1">The sequence shown here is derived from an EMBL/GenBank/DDBJ whole genome shotgun (WGS) entry which is preliminary data.</text>
</comment>
<sequence length="181" mass="21020">MKIQVIGASGTGKSTLGKYISKKTGVYWIDTDKYLWKDPSFTENYPVEERFEMYNNDIANHQYYIVSGSVHSWNPQGFNDREMLVLLIIDEEIRMKRIYDREFSRFGERMLPDGDHYQLTCEFIDWCKTYLTADENAVNSLANHKLRLKDASCKTLILDGNQPVDILCTHVLNAYWADPSG</sequence>
<dbReference type="RefSeq" id="WP_054873392.1">
    <property type="nucleotide sequence ID" value="NZ_LKET01000014.1"/>
</dbReference>
<keyword evidence="2" id="KW-1185">Reference proteome</keyword>
<keyword evidence="1" id="KW-0418">Kinase</keyword>
<dbReference type="InterPro" id="IPR052922">
    <property type="entry name" value="Cytidylate_Kinase-2"/>
</dbReference>
<accession>A0A0P9AL87</accession>
<keyword evidence="1" id="KW-0808">Transferase</keyword>
<organism evidence="1 2">
    <name type="scientific">Oxobacter pfennigii</name>
    <dbReference type="NCBI Taxonomy" id="36849"/>
    <lineage>
        <taxon>Bacteria</taxon>
        <taxon>Bacillati</taxon>
        <taxon>Bacillota</taxon>
        <taxon>Clostridia</taxon>
        <taxon>Eubacteriales</taxon>
        <taxon>Clostridiaceae</taxon>
        <taxon>Oxobacter</taxon>
    </lineage>
</organism>
<reference evidence="1 2" key="1">
    <citation type="submission" date="2015-09" db="EMBL/GenBank/DDBJ databases">
        <title>Genome sequence of Oxobacter pfennigii DSM 3222.</title>
        <authorList>
            <person name="Poehlein A."/>
            <person name="Bengelsdorf F.R."/>
            <person name="Schiel-Bengelsdorf B."/>
            <person name="Duerre P."/>
            <person name="Daniel R."/>
        </authorList>
    </citation>
    <scope>NUCLEOTIDE SEQUENCE [LARGE SCALE GENOMIC DNA]</scope>
    <source>
        <strain evidence="1 2">DSM 3222</strain>
    </source>
</reference>
<gene>
    <name evidence="1" type="primary">aroK_1</name>
    <name evidence="1" type="ORF">OXPF_02410</name>
</gene>
<name>A0A0P9AL87_9CLOT</name>
<dbReference type="Proteomes" id="UP000050326">
    <property type="component" value="Unassembled WGS sequence"/>
</dbReference>
<dbReference type="Pfam" id="PF13238">
    <property type="entry name" value="AAA_18"/>
    <property type="match status" value="1"/>
</dbReference>
<evidence type="ECO:0000313" key="2">
    <source>
        <dbReference type="Proteomes" id="UP000050326"/>
    </source>
</evidence>
<dbReference type="InterPro" id="IPR027417">
    <property type="entry name" value="P-loop_NTPase"/>
</dbReference>
<dbReference type="Gene3D" id="3.40.50.300">
    <property type="entry name" value="P-loop containing nucleotide triphosphate hydrolases"/>
    <property type="match status" value="1"/>
</dbReference>
<dbReference type="EC" id="2.7.1.71" evidence="1"/>
<dbReference type="EMBL" id="LKET01000014">
    <property type="protein sequence ID" value="KPU46131.1"/>
    <property type="molecule type" value="Genomic_DNA"/>
</dbReference>
<dbReference type="PANTHER" id="PTHR37816">
    <property type="entry name" value="YALI0E33011P"/>
    <property type="match status" value="1"/>
</dbReference>
<dbReference type="GO" id="GO:0004765">
    <property type="term" value="F:shikimate kinase activity"/>
    <property type="evidence" value="ECO:0007669"/>
    <property type="project" value="UniProtKB-EC"/>
</dbReference>
<dbReference type="SUPFAM" id="SSF52540">
    <property type="entry name" value="P-loop containing nucleoside triphosphate hydrolases"/>
    <property type="match status" value="1"/>
</dbReference>
<dbReference type="OrthoDB" id="9800332at2"/>